<evidence type="ECO:0000256" key="12">
    <source>
        <dbReference type="ARBA" id="ARBA00023224"/>
    </source>
</evidence>
<evidence type="ECO:0000256" key="5">
    <source>
        <dbReference type="ARBA" id="ARBA00022729"/>
    </source>
</evidence>
<evidence type="ECO:0000256" key="2">
    <source>
        <dbReference type="ARBA" id="ARBA00008979"/>
    </source>
</evidence>
<keyword evidence="7" id="KW-0297">G-protein coupled receptor</keyword>
<evidence type="ECO:0000256" key="8">
    <source>
        <dbReference type="ARBA" id="ARBA00023136"/>
    </source>
</evidence>
<feature type="signal peptide" evidence="14">
    <location>
        <begin position="1"/>
        <end position="22"/>
    </location>
</feature>
<feature type="transmembrane region" description="Helical" evidence="13">
    <location>
        <begin position="262"/>
        <end position="285"/>
    </location>
</feature>
<reference evidence="17" key="1">
    <citation type="submission" date="2025-08" db="UniProtKB">
        <authorList>
            <consortium name="RefSeq"/>
        </authorList>
    </citation>
    <scope>IDENTIFICATION</scope>
    <source>
        <strain evidence="17">Mau12</strain>
        <tissue evidence="17">Whole Body</tissue>
    </source>
</reference>
<dbReference type="AlphaFoldDB" id="A0A6P8K3F4"/>
<dbReference type="Pfam" id="PF06652">
    <property type="entry name" value="Methuselah_N"/>
    <property type="match status" value="1"/>
</dbReference>
<evidence type="ECO:0000256" key="3">
    <source>
        <dbReference type="ARBA" id="ARBA00022475"/>
    </source>
</evidence>
<dbReference type="Proteomes" id="UP000515162">
    <property type="component" value="Chromosome 3L"/>
</dbReference>
<proteinExistence type="inferred from homology"/>
<gene>
    <name evidence="17" type="primary">LOC117139047</name>
</gene>
<dbReference type="InterPro" id="IPR010596">
    <property type="entry name" value="Methuselah_N_dom"/>
</dbReference>
<feature type="transmembrane region" description="Helical" evidence="13">
    <location>
        <begin position="197"/>
        <end position="217"/>
    </location>
</feature>
<keyword evidence="4 13" id="KW-0812">Transmembrane</keyword>
<dbReference type="PANTHER" id="PTHR47154:SF2">
    <property type="entry name" value="G-PROTEIN COUPLED RECEPTOR MTH-RELATED"/>
    <property type="match status" value="1"/>
</dbReference>
<protein>
    <submittedName>
        <fullName evidence="17">Probable G-protein coupled receptor Mth-like 6</fullName>
    </submittedName>
</protein>
<feature type="transmembrane region" description="Helical" evidence="13">
    <location>
        <begin position="172"/>
        <end position="190"/>
    </location>
</feature>
<feature type="transmembrane region" description="Helical" evidence="13">
    <location>
        <begin position="354"/>
        <end position="378"/>
    </location>
</feature>
<evidence type="ECO:0000313" key="16">
    <source>
        <dbReference type="Proteomes" id="UP000515162"/>
    </source>
</evidence>
<keyword evidence="9" id="KW-1015">Disulfide bond</keyword>
<comment type="similarity">
    <text evidence="2">Belongs to the G-protein coupled receptor 2 family. Mth subfamily.</text>
</comment>
<keyword evidence="8 13" id="KW-0472">Membrane</keyword>
<keyword evidence="12" id="KW-0807">Transducer</keyword>
<evidence type="ECO:0000256" key="10">
    <source>
        <dbReference type="ARBA" id="ARBA00023170"/>
    </source>
</evidence>
<dbReference type="GO" id="GO:0005886">
    <property type="term" value="C:plasma membrane"/>
    <property type="evidence" value="ECO:0007669"/>
    <property type="project" value="UniProtKB-SubCell"/>
</dbReference>
<dbReference type="GO" id="GO:0008528">
    <property type="term" value="F:G protein-coupled peptide receptor activity"/>
    <property type="evidence" value="ECO:0007669"/>
    <property type="project" value="TreeGrafter"/>
</dbReference>
<organism evidence="16 17">
    <name type="scientific">Drosophila mauritiana</name>
    <name type="common">Fruit fly</name>
    <dbReference type="NCBI Taxonomy" id="7226"/>
    <lineage>
        <taxon>Eukaryota</taxon>
        <taxon>Metazoa</taxon>
        <taxon>Ecdysozoa</taxon>
        <taxon>Arthropoda</taxon>
        <taxon>Hexapoda</taxon>
        <taxon>Insecta</taxon>
        <taxon>Pterygota</taxon>
        <taxon>Neoptera</taxon>
        <taxon>Endopterygota</taxon>
        <taxon>Diptera</taxon>
        <taxon>Brachycera</taxon>
        <taxon>Muscomorpha</taxon>
        <taxon>Ephydroidea</taxon>
        <taxon>Drosophilidae</taxon>
        <taxon>Drosophila</taxon>
        <taxon>Sophophora</taxon>
    </lineage>
</organism>
<evidence type="ECO:0000256" key="14">
    <source>
        <dbReference type="SAM" id="SignalP"/>
    </source>
</evidence>
<dbReference type="PANTHER" id="PTHR47154">
    <property type="entry name" value="G-PROTEIN COUPLED RECEPTOR MTH-RELATED"/>
    <property type="match status" value="1"/>
</dbReference>
<evidence type="ECO:0000256" key="11">
    <source>
        <dbReference type="ARBA" id="ARBA00023180"/>
    </source>
</evidence>
<sequence length="428" mass="49361">MLKSVKLFNVFIFLIILYESKAIMSDCIQTVDIGVLKSVDDYFMHGKLQVPVNGTEQFSCTNPRGVNHTRSCFCKGSNCVLYCCSTKTFAPTEECSIIALILMNAIKNVTVEDNIKVRDYSCAEPKSNWHTLAQNNTLDIKLHQWSRMGRNENIYNFKLILCQNLMPGVRELGVISCVCYVLTIAVYLYLRRLRNLHGKCFISCFICMFMKCLFWFSNLNSSVAGYMSYFFWTASFLWFSAMNHVFYKAFDHCNPMGPGFRFYCLFVWLTAAIWTVVICLVGYFLENDATYIFPYSIESNAVNYPYTVVFYYGLMLILGLLNTFISVLNVKTILRNGRVIYKFSPVLPLGRGMFWPRILTLLGVTWSLDLILCIMQTYDFVPQLLWLADYIHASFGISIFLLFIVKRNTIQWLKEGNPIEEISPTPQA</sequence>
<keyword evidence="3" id="KW-1003">Cell membrane</keyword>
<feature type="transmembrane region" description="Helical" evidence="13">
    <location>
        <begin position="229"/>
        <end position="250"/>
    </location>
</feature>
<evidence type="ECO:0000256" key="7">
    <source>
        <dbReference type="ARBA" id="ARBA00023040"/>
    </source>
</evidence>
<accession>A0A6P8K3F4</accession>
<name>A0A6P8K3F4_DROMA</name>
<feature type="chain" id="PRO_5027858353" evidence="14">
    <location>
        <begin position="23"/>
        <end position="428"/>
    </location>
</feature>
<feature type="transmembrane region" description="Helical" evidence="13">
    <location>
        <begin position="384"/>
        <end position="405"/>
    </location>
</feature>
<dbReference type="SUPFAM" id="SSF63877">
    <property type="entry name" value="Methuselah ectodomain"/>
    <property type="match status" value="1"/>
</dbReference>
<keyword evidence="10" id="KW-0675">Receptor</keyword>
<evidence type="ECO:0000313" key="17">
    <source>
        <dbReference type="RefSeq" id="XP_033157041.1"/>
    </source>
</evidence>
<dbReference type="Gene3D" id="1.20.1070.10">
    <property type="entry name" value="Rhodopsin 7-helix transmembrane proteins"/>
    <property type="match status" value="1"/>
</dbReference>
<dbReference type="RefSeq" id="XP_033157041.1">
    <property type="nucleotide sequence ID" value="XM_033301150.1"/>
</dbReference>
<evidence type="ECO:0000256" key="6">
    <source>
        <dbReference type="ARBA" id="ARBA00022989"/>
    </source>
</evidence>
<evidence type="ECO:0000256" key="13">
    <source>
        <dbReference type="SAM" id="Phobius"/>
    </source>
</evidence>
<keyword evidence="6 13" id="KW-1133">Transmembrane helix</keyword>
<keyword evidence="5 14" id="KW-0732">Signal</keyword>
<feature type="domain" description="Methuselah N-terminal" evidence="15">
    <location>
        <begin position="28"/>
        <end position="115"/>
    </location>
</feature>
<evidence type="ECO:0000259" key="15">
    <source>
        <dbReference type="Pfam" id="PF06652"/>
    </source>
</evidence>
<dbReference type="InterPro" id="IPR036272">
    <property type="entry name" value="Methuselah_N_sf"/>
</dbReference>
<keyword evidence="16" id="KW-1185">Reference proteome</keyword>
<comment type="subcellular location">
    <subcellularLocation>
        <location evidence="1">Cell membrane</location>
        <topology evidence="1">Multi-pass membrane protein</topology>
    </subcellularLocation>
</comment>
<evidence type="ECO:0000256" key="1">
    <source>
        <dbReference type="ARBA" id="ARBA00004651"/>
    </source>
</evidence>
<feature type="transmembrane region" description="Helical" evidence="13">
    <location>
        <begin position="309"/>
        <end position="334"/>
    </location>
</feature>
<evidence type="ECO:0000256" key="4">
    <source>
        <dbReference type="ARBA" id="ARBA00022692"/>
    </source>
</evidence>
<dbReference type="GeneID" id="117139047"/>
<dbReference type="InterPro" id="IPR051384">
    <property type="entry name" value="Mth_GPCR"/>
</dbReference>
<evidence type="ECO:0000256" key="9">
    <source>
        <dbReference type="ARBA" id="ARBA00023157"/>
    </source>
</evidence>
<keyword evidence="11" id="KW-0325">Glycoprotein</keyword>